<dbReference type="PANTHER" id="PTHR22576:SF41">
    <property type="entry name" value="CASPASE 14, APOPTOSIS-RELATED CYSTEINE PEPTIDASE"/>
    <property type="match status" value="1"/>
</dbReference>
<dbReference type="InterPro" id="IPR052039">
    <property type="entry name" value="Caspase-related_regulators"/>
</dbReference>
<gene>
    <name evidence="6" type="ORF">EEDITHA_LOCUS13020</name>
</gene>
<dbReference type="InterPro" id="IPR011600">
    <property type="entry name" value="Pept_C14_caspase"/>
</dbReference>
<dbReference type="Pfam" id="PF00656">
    <property type="entry name" value="Peptidase_C14"/>
    <property type="match status" value="1"/>
</dbReference>
<dbReference type="EMBL" id="CAKOGL010000018">
    <property type="protein sequence ID" value="CAH2097845.1"/>
    <property type="molecule type" value="Genomic_DNA"/>
</dbReference>
<dbReference type="SUPFAM" id="SSF52129">
    <property type="entry name" value="Caspase-like"/>
    <property type="match status" value="1"/>
</dbReference>
<dbReference type="AlphaFoldDB" id="A0AAU9UJF1"/>
<sequence length="430" mass="49699">MNRLAYTELDGELKNPPDIPDECENNESECNEEKTSAPVTPISESGNLLYNTRALSRHDTTYKLETFEKNFMIIFNQDKIDGYEPRKGTEKDVESLCNTFSEFGFEYVVRDNYTKDEIMEELKLLEEKDFTDYGCVAVVVLTHGSQGGLLRAKDTTFHESAIVNFFKTHDKPTLVTKPKLLIVQACRGKKPIKAAMVRQAAKIRKDDDDRDDEPYTLPIESDMLILHSSYRGNPSHRDEVHGSWLIQKLCTEIRRSSPKLDFESILTDVKRKVAIDLYHVVYNRRTREIDINKQMPVVTSTLIRKLYFKRFNDEPSTPEVFSDRGTMGQNEVLDSEVPQTPTLLPRFGPCFCFLDHFSYLKRCLRHIVAENPEDKVARSYLNLSDTFDDNVDFNAAKEQMAGLISYHLKSYEGTVEFFKYIHLYQSRPSN</sequence>
<dbReference type="GO" id="GO:0006508">
    <property type="term" value="P:proteolysis"/>
    <property type="evidence" value="ECO:0007669"/>
    <property type="project" value="InterPro"/>
</dbReference>
<name>A0AAU9UJF1_EUPED</name>
<dbReference type="PROSITE" id="PS01122">
    <property type="entry name" value="CASPASE_CYS"/>
    <property type="match status" value="1"/>
</dbReference>
<dbReference type="GO" id="GO:0004197">
    <property type="term" value="F:cysteine-type endopeptidase activity"/>
    <property type="evidence" value="ECO:0007669"/>
    <property type="project" value="InterPro"/>
</dbReference>
<dbReference type="Gene3D" id="3.40.50.1460">
    <property type="match status" value="1"/>
</dbReference>
<comment type="caution">
    <text evidence="6">The sequence shown here is derived from an EMBL/GenBank/DDBJ whole genome shotgun (WGS) entry which is preliminary data.</text>
</comment>
<dbReference type="PROSITE" id="PS50207">
    <property type="entry name" value="CASPASE_P10"/>
    <property type="match status" value="1"/>
</dbReference>
<reference evidence="6" key="1">
    <citation type="submission" date="2022-03" db="EMBL/GenBank/DDBJ databases">
        <authorList>
            <person name="Tunstrom K."/>
        </authorList>
    </citation>
    <scope>NUCLEOTIDE SEQUENCE</scope>
</reference>
<evidence type="ECO:0000256" key="2">
    <source>
        <dbReference type="RuleBase" id="RU003971"/>
    </source>
</evidence>
<evidence type="ECO:0000259" key="4">
    <source>
        <dbReference type="PROSITE" id="PS50207"/>
    </source>
</evidence>
<feature type="region of interest" description="Disordered" evidence="3">
    <location>
        <begin position="24"/>
        <end position="43"/>
    </location>
</feature>
<evidence type="ECO:0000256" key="1">
    <source>
        <dbReference type="ARBA" id="ARBA00010134"/>
    </source>
</evidence>
<evidence type="ECO:0000313" key="7">
    <source>
        <dbReference type="Proteomes" id="UP001153954"/>
    </source>
</evidence>
<dbReference type="Proteomes" id="UP001153954">
    <property type="component" value="Unassembled WGS sequence"/>
</dbReference>
<comment type="similarity">
    <text evidence="1 2">Belongs to the peptidase C14A family.</text>
</comment>
<keyword evidence="7" id="KW-1185">Reference proteome</keyword>
<dbReference type="SMART" id="SM00115">
    <property type="entry name" value="CASc"/>
    <property type="match status" value="1"/>
</dbReference>
<protein>
    <submittedName>
        <fullName evidence="6">Uncharacterized protein</fullName>
    </submittedName>
</protein>
<feature type="domain" description="Caspase family p20" evidence="5">
    <location>
        <begin position="68"/>
        <end position="190"/>
    </location>
</feature>
<dbReference type="PROSITE" id="PS50208">
    <property type="entry name" value="CASPASE_P20"/>
    <property type="match status" value="1"/>
</dbReference>
<evidence type="ECO:0000313" key="6">
    <source>
        <dbReference type="EMBL" id="CAH2097845.1"/>
    </source>
</evidence>
<feature type="domain" description="Caspase family p10" evidence="4">
    <location>
        <begin position="213"/>
        <end position="310"/>
    </location>
</feature>
<dbReference type="InterPro" id="IPR029030">
    <property type="entry name" value="Caspase-like_dom_sf"/>
</dbReference>
<accession>A0AAU9UJF1</accession>
<dbReference type="InterPro" id="IPR001309">
    <property type="entry name" value="Pept_C14_p20"/>
</dbReference>
<evidence type="ECO:0000256" key="3">
    <source>
        <dbReference type="SAM" id="MobiDB-lite"/>
    </source>
</evidence>
<evidence type="ECO:0000259" key="5">
    <source>
        <dbReference type="PROSITE" id="PS50208"/>
    </source>
</evidence>
<dbReference type="PRINTS" id="PR00376">
    <property type="entry name" value="IL1BCENZYME"/>
</dbReference>
<proteinExistence type="inferred from homology"/>
<dbReference type="PANTHER" id="PTHR22576">
    <property type="entry name" value="MUCOSA ASSOCIATED LYMPHOID TISSUE LYMPHOMA TRANSLOCATION PROTEIN 1/PARACASPASE"/>
    <property type="match status" value="1"/>
</dbReference>
<dbReference type="InterPro" id="IPR015917">
    <property type="entry name" value="Pept_C14A"/>
</dbReference>
<organism evidence="6 7">
    <name type="scientific">Euphydryas editha</name>
    <name type="common">Edith's checkerspot</name>
    <dbReference type="NCBI Taxonomy" id="104508"/>
    <lineage>
        <taxon>Eukaryota</taxon>
        <taxon>Metazoa</taxon>
        <taxon>Ecdysozoa</taxon>
        <taxon>Arthropoda</taxon>
        <taxon>Hexapoda</taxon>
        <taxon>Insecta</taxon>
        <taxon>Pterygota</taxon>
        <taxon>Neoptera</taxon>
        <taxon>Endopterygota</taxon>
        <taxon>Lepidoptera</taxon>
        <taxon>Glossata</taxon>
        <taxon>Ditrysia</taxon>
        <taxon>Papilionoidea</taxon>
        <taxon>Nymphalidae</taxon>
        <taxon>Nymphalinae</taxon>
        <taxon>Euphydryas</taxon>
    </lineage>
</organism>
<dbReference type="InterPro" id="IPR002138">
    <property type="entry name" value="Pept_C14_p10"/>
</dbReference>
<dbReference type="InterPro" id="IPR033139">
    <property type="entry name" value="Caspase_cys_AS"/>
</dbReference>